<protein>
    <submittedName>
        <fullName evidence="1">Uncharacterized protein</fullName>
    </submittedName>
</protein>
<dbReference type="AlphaFoldDB" id="A0A1E4TRT2"/>
<dbReference type="Proteomes" id="UP000094236">
    <property type="component" value="Unassembled WGS sequence"/>
</dbReference>
<keyword evidence="2" id="KW-1185">Reference proteome</keyword>
<sequence>MTEEYDKLLGQLQDLNKELKSKEIDPFLGGFDDIVKEKDDYDKTEIIIRNEHLVNIMRSKYNNNPFIDSFQKKIIGFKYCNELLLISINKFIQNNNKFIHQTYFGEMLLTPIYCHPNISQNIKSVVKSFIDENLKLYKEAVEHILATQDSVVDYFKEEKACGNNSLGHLSKVEAYVDLISSITKDKSFDLDTKTIDDIRFLSDLVMSERIANVKKRRIIFEELQISREFFTIFKDLFALKLMKKFIKVIIDLIENGLKMAKTQFIEEMTIHYPGSFTINEFKEEINENRALINHKRPLQVEDLIAGVEYSKLSPKKPKSSK</sequence>
<name>A0A1E4TRT2_PACTA</name>
<accession>A0A1E4TRT2</accession>
<dbReference type="EMBL" id="KV454016">
    <property type="protein sequence ID" value="ODV94475.1"/>
    <property type="molecule type" value="Genomic_DNA"/>
</dbReference>
<reference evidence="2" key="1">
    <citation type="submission" date="2016-05" db="EMBL/GenBank/DDBJ databases">
        <title>Comparative genomics of biotechnologically important yeasts.</title>
        <authorList>
            <consortium name="DOE Joint Genome Institute"/>
            <person name="Riley R."/>
            <person name="Haridas S."/>
            <person name="Wolfe K.H."/>
            <person name="Lopes M.R."/>
            <person name="Hittinger C.T."/>
            <person name="Goker M."/>
            <person name="Salamov A."/>
            <person name="Wisecaver J."/>
            <person name="Long T.M."/>
            <person name="Aerts A.L."/>
            <person name="Barry K."/>
            <person name="Choi C."/>
            <person name="Clum A."/>
            <person name="Coughlan A.Y."/>
            <person name="Deshpande S."/>
            <person name="Douglass A.P."/>
            <person name="Hanson S.J."/>
            <person name="Klenk H.-P."/>
            <person name="Labutti K."/>
            <person name="Lapidus A."/>
            <person name="Lindquist E."/>
            <person name="Lipzen A."/>
            <person name="Meier-Kolthoff J.P."/>
            <person name="Ohm R.A."/>
            <person name="Otillar R.P."/>
            <person name="Pangilinan J."/>
            <person name="Peng Y."/>
            <person name="Rokas A."/>
            <person name="Rosa C.A."/>
            <person name="Scheuner C."/>
            <person name="Sibirny A.A."/>
            <person name="Slot J.C."/>
            <person name="Stielow J.B."/>
            <person name="Sun H."/>
            <person name="Kurtzman C.P."/>
            <person name="Blackwell M."/>
            <person name="Grigoriev I.V."/>
            <person name="Jeffries T.W."/>
        </authorList>
    </citation>
    <scope>NUCLEOTIDE SEQUENCE [LARGE SCALE GENOMIC DNA]</scope>
    <source>
        <strain evidence="2">NRRL Y-2460</strain>
    </source>
</reference>
<proteinExistence type="predicted"/>
<gene>
    <name evidence="1" type="ORF">PACTADRAFT_35275</name>
</gene>
<organism evidence="1 2">
    <name type="scientific">Pachysolen tannophilus NRRL Y-2460</name>
    <dbReference type="NCBI Taxonomy" id="669874"/>
    <lineage>
        <taxon>Eukaryota</taxon>
        <taxon>Fungi</taxon>
        <taxon>Dikarya</taxon>
        <taxon>Ascomycota</taxon>
        <taxon>Saccharomycotina</taxon>
        <taxon>Pichiomycetes</taxon>
        <taxon>Pachysolenaceae</taxon>
        <taxon>Pachysolen</taxon>
    </lineage>
</organism>
<evidence type="ECO:0000313" key="1">
    <source>
        <dbReference type="EMBL" id="ODV94475.1"/>
    </source>
</evidence>
<evidence type="ECO:0000313" key="2">
    <source>
        <dbReference type="Proteomes" id="UP000094236"/>
    </source>
</evidence>